<dbReference type="RefSeq" id="WP_301118277.1">
    <property type="nucleotide sequence ID" value="NZ_JAUHPX010000002.1"/>
</dbReference>
<gene>
    <name evidence="1" type="ORF">QQX10_03390</name>
</gene>
<accession>A0AAW7M7Q3</accession>
<dbReference type="EMBL" id="JAUHPX010000002">
    <property type="protein sequence ID" value="MDN4487205.1"/>
    <property type="molecule type" value="Genomic_DNA"/>
</dbReference>
<evidence type="ECO:0000313" key="2">
    <source>
        <dbReference type="Proteomes" id="UP001172737"/>
    </source>
</evidence>
<sequence length="289" mass="31291">MRVLLGSHEGEWLERRLHGWGAVGGVVGTGWDAYARILHPLEGRLLDWTDRGEGVVPRVVDERAWTWTQVAAAVGAIMHPEVQYGSLASREHETSIGAWEVRPPQEGWLEPALLARLAPLLAAGTSTPDDAVLAVWEGWGNLHPGSGMVYIAWEGDGEAPPAAVPEPPAVSPEVTRALTDPHLLRLPGRTYLRIACALSELEDPDWGYAVGIGWSRTWGRDPSPQLIWPRDRAWVLGTEIDLDSTLVGGSRALIDAILADDAFEAFEVTADSDLTCLGDAVNPPRASSD</sequence>
<evidence type="ECO:0000313" key="1">
    <source>
        <dbReference type="EMBL" id="MDN4487205.1"/>
    </source>
</evidence>
<reference evidence="1" key="1">
    <citation type="submission" date="2023-06" db="EMBL/GenBank/DDBJ databases">
        <title>Sysu t00039.</title>
        <authorList>
            <person name="Gao L."/>
            <person name="Fang B.-Z."/>
            <person name="Li W.-J."/>
        </authorList>
    </citation>
    <scope>NUCLEOTIDE SEQUENCE</scope>
    <source>
        <strain evidence="1">SYSU T00039</strain>
    </source>
</reference>
<dbReference type="AlphaFoldDB" id="A0AAW7M7Q3"/>
<comment type="caution">
    <text evidence="1">The sequence shown here is derived from an EMBL/GenBank/DDBJ whole genome shotgun (WGS) entry which is preliminary data.</text>
</comment>
<organism evidence="1 2">
    <name type="scientific">Demequina lignilytica</name>
    <dbReference type="NCBI Taxonomy" id="3051663"/>
    <lineage>
        <taxon>Bacteria</taxon>
        <taxon>Bacillati</taxon>
        <taxon>Actinomycetota</taxon>
        <taxon>Actinomycetes</taxon>
        <taxon>Micrococcales</taxon>
        <taxon>Demequinaceae</taxon>
        <taxon>Demequina</taxon>
    </lineage>
</organism>
<dbReference type="Proteomes" id="UP001172737">
    <property type="component" value="Unassembled WGS sequence"/>
</dbReference>
<proteinExistence type="predicted"/>
<name>A0AAW7M7Q3_9MICO</name>
<keyword evidence="2" id="KW-1185">Reference proteome</keyword>
<protein>
    <submittedName>
        <fullName evidence="1">Uncharacterized protein</fullName>
    </submittedName>
</protein>